<evidence type="ECO:0000259" key="1">
    <source>
        <dbReference type="Pfam" id="PF02136"/>
    </source>
</evidence>
<evidence type="ECO:0000313" key="2">
    <source>
        <dbReference type="EMBL" id="PZO22004.1"/>
    </source>
</evidence>
<dbReference type="AlphaFoldDB" id="A0A2W4UPG5"/>
<feature type="domain" description="Nuclear transport factor 2" evidence="1">
    <location>
        <begin position="14"/>
        <end position="114"/>
    </location>
</feature>
<dbReference type="Gene3D" id="3.10.450.50">
    <property type="match status" value="1"/>
</dbReference>
<proteinExistence type="predicted"/>
<dbReference type="InterPro" id="IPR032710">
    <property type="entry name" value="NTF2-like_dom_sf"/>
</dbReference>
<sequence>MKTVAIEAADRLITEEYFRSFNQNQFEQTAALFSEEGELVPPFESPIVGKQAILAYLEKEAGNITAFPERWDVKNDGGDTSKELSGDRPQIIVTGKVNAVVFKVNVAWFFIMATSDGTSKPSQIERVRIKLLASPAELLGLKSAGD</sequence>
<gene>
    <name evidence="2" type="ORF">DCF25_03910</name>
</gene>
<accession>A0A2W4UPG5</accession>
<dbReference type="InterPro" id="IPR002075">
    <property type="entry name" value="NTF2_dom"/>
</dbReference>
<evidence type="ECO:0000313" key="3">
    <source>
        <dbReference type="Proteomes" id="UP000249354"/>
    </source>
</evidence>
<dbReference type="Pfam" id="PF02136">
    <property type="entry name" value="NTF2"/>
    <property type="match status" value="1"/>
</dbReference>
<dbReference type="EMBL" id="QBMC01000015">
    <property type="protein sequence ID" value="PZO22004.1"/>
    <property type="molecule type" value="Genomic_DNA"/>
</dbReference>
<reference evidence="2 3" key="2">
    <citation type="submission" date="2018-06" db="EMBL/GenBank/DDBJ databases">
        <title>Metagenomic assembly of (sub)arctic Cyanobacteria and their associated microbiome from non-axenic cultures.</title>
        <authorList>
            <person name="Baurain D."/>
        </authorList>
    </citation>
    <scope>NUCLEOTIDE SEQUENCE [LARGE SCALE GENOMIC DNA]</scope>
    <source>
        <strain evidence="2">ULC129bin1</strain>
    </source>
</reference>
<reference evidence="3" key="1">
    <citation type="submission" date="2018-04" db="EMBL/GenBank/DDBJ databases">
        <authorList>
            <person name="Cornet L."/>
        </authorList>
    </citation>
    <scope>NUCLEOTIDE SEQUENCE [LARGE SCALE GENOMIC DNA]</scope>
</reference>
<comment type="caution">
    <text evidence="2">The sequence shown here is derived from an EMBL/GenBank/DDBJ whole genome shotgun (WGS) entry which is preliminary data.</text>
</comment>
<dbReference type="Proteomes" id="UP000249354">
    <property type="component" value="Unassembled WGS sequence"/>
</dbReference>
<dbReference type="SUPFAM" id="SSF54427">
    <property type="entry name" value="NTF2-like"/>
    <property type="match status" value="1"/>
</dbReference>
<organism evidence="2 3">
    <name type="scientific">Leptolyngbya foveolarum</name>
    <dbReference type="NCBI Taxonomy" id="47253"/>
    <lineage>
        <taxon>Bacteria</taxon>
        <taxon>Bacillati</taxon>
        <taxon>Cyanobacteriota</taxon>
        <taxon>Cyanophyceae</taxon>
        <taxon>Leptolyngbyales</taxon>
        <taxon>Leptolyngbyaceae</taxon>
        <taxon>Leptolyngbya group</taxon>
        <taxon>Leptolyngbya</taxon>
    </lineage>
</organism>
<protein>
    <submittedName>
        <fullName evidence="2">Nuclear transport factor 2</fullName>
    </submittedName>
</protein>
<name>A0A2W4UPG5_9CYAN</name>